<comment type="caution">
    <text evidence="1">The sequence shown here is derived from an EMBL/GenBank/DDBJ whole genome shotgun (WGS) entry which is preliminary data.</text>
</comment>
<gene>
    <name evidence="1" type="ORF">E0L32_009021</name>
</gene>
<dbReference type="AlphaFoldDB" id="A0A507AZZ6"/>
<dbReference type="EMBL" id="SKBQ01000062">
    <property type="protein sequence ID" value="TPX09830.1"/>
    <property type="molecule type" value="Genomic_DNA"/>
</dbReference>
<dbReference type="RefSeq" id="XP_030991541.1">
    <property type="nucleotide sequence ID" value="XM_031143941.1"/>
</dbReference>
<evidence type="ECO:0000313" key="2">
    <source>
        <dbReference type="Proteomes" id="UP000319257"/>
    </source>
</evidence>
<reference evidence="1 2" key="1">
    <citation type="submission" date="2019-06" db="EMBL/GenBank/DDBJ databases">
        <title>Draft genome sequence of the filamentous fungus Phialemoniopsis curvata isolated from diesel fuel.</title>
        <authorList>
            <person name="Varaljay V.A."/>
            <person name="Lyon W.J."/>
            <person name="Crouch A.L."/>
            <person name="Drake C.E."/>
            <person name="Hollomon J.M."/>
            <person name="Nadeau L.J."/>
            <person name="Nunn H.S."/>
            <person name="Stevenson B.S."/>
            <person name="Bojanowski C.L."/>
            <person name="Crookes-Goodson W.J."/>
        </authorList>
    </citation>
    <scope>NUCLEOTIDE SEQUENCE [LARGE SCALE GENOMIC DNA]</scope>
    <source>
        <strain evidence="1 2">D216</strain>
    </source>
</reference>
<keyword evidence="2" id="KW-1185">Reference proteome</keyword>
<accession>A0A507AZZ6</accession>
<proteinExistence type="predicted"/>
<dbReference type="GeneID" id="41976468"/>
<evidence type="ECO:0008006" key="3">
    <source>
        <dbReference type="Google" id="ProtNLM"/>
    </source>
</evidence>
<dbReference type="OrthoDB" id="5324692at2759"/>
<evidence type="ECO:0000313" key="1">
    <source>
        <dbReference type="EMBL" id="TPX09830.1"/>
    </source>
</evidence>
<organism evidence="1 2">
    <name type="scientific">Thyridium curvatum</name>
    <dbReference type="NCBI Taxonomy" id="1093900"/>
    <lineage>
        <taxon>Eukaryota</taxon>
        <taxon>Fungi</taxon>
        <taxon>Dikarya</taxon>
        <taxon>Ascomycota</taxon>
        <taxon>Pezizomycotina</taxon>
        <taxon>Sordariomycetes</taxon>
        <taxon>Sordariomycetidae</taxon>
        <taxon>Thyridiales</taxon>
        <taxon>Thyridiaceae</taxon>
        <taxon>Thyridium</taxon>
    </lineage>
</organism>
<name>A0A507AZZ6_9PEZI</name>
<dbReference type="Proteomes" id="UP000319257">
    <property type="component" value="Unassembled WGS sequence"/>
</dbReference>
<dbReference type="STRING" id="1093900.A0A507AZZ6"/>
<sequence length="568" mass="61683">MSGVQVVPIPACPKGQLCASERFWYKLPAAPNADVCSRCYHDHLSQTPFAGSFKLDYDDSMTGRSCDFSTPHVLAVLRQALEQGDLAPLRDYIVRRSGIKPCKGGGIGAKAEEGYTWRQLRDPSMAGKFAACAACYEDYVVPAGFSPHFEDAPVAQPPDSLWSCDIGFPFMVRLTEQCRDWKQALAWGLHRLQLPVCGGMSEVDGASRAWYQLRDPNLNLLWVCEACFLDIASMTFADGQFYRVQHALPQGTNITCFAGGHVPLRIALNVAMERRDFNIFLRAASAIVRSPPCRPGGFQSTWYSLVPPAEEVDVCATCYAGLFEATGFGGVLAPKPVPAAEPRACNMHVSTPGSAALLKRLDAAIDRREPAVFVDFARRFSEVPGCPGAAVVTGRRWYRHDMFSCCPACWLEAPIEGTALAGAAFPVRDALEPGHLRCDFYSARVRGLWRSACAQDDLPGFVAFMARRLEVWKQTYPAIQRALAQMRLNAERQATLLMSSTILHGANNISALAGAHGNYGGAGVGWGYETVAGAQGAADWNQAMGMYSASAGPAAVIAQMTGLWESVE</sequence>
<dbReference type="InParanoid" id="A0A507AZZ6"/>
<protein>
    <recommendedName>
        <fullName evidence="3">Integral membrane protein</fullName>
    </recommendedName>
</protein>